<evidence type="ECO:0000256" key="3">
    <source>
        <dbReference type="ARBA" id="ARBA00013025"/>
    </source>
</evidence>
<dbReference type="Proteomes" id="UP000595053">
    <property type="component" value="Chromosome"/>
</dbReference>
<name>A0A7M1QY57_9ACTO</name>
<dbReference type="InterPro" id="IPR001645">
    <property type="entry name" value="Folylpolyglutamate_synth"/>
</dbReference>
<reference evidence="13 14" key="1">
    <citation type="submission" date="2020-10" db="EMBL/GenBank/DDBJ databases">
        <title>Trueperella pecoris sp. nov. isolated from bovine and porcine specimens.</title>
        <authorList>
            <person name="Schoenecker L."/>
            <person name="Schnydrig P."/>
            <person name="Brodard I."/>
            <person name="Thomann A."/>
            <person name="Hemphill A."/>
            <person name="Rodriguez-Campos S."/>
            <person name="Perreten V."/>
            <person name="Jores J."/>
            <person name="Kittl S."/>
        </authorList>
    </citation>
    <scope>NUCLEOTIDE SEQUENCE [LARGE SCALE GENOMIC DNA]</scope>
    <source>
        <strain evidence="13 14">15A0121</strain>
    </source>
</reference>
<keyword evidence="6" id="KW-0547">Nucleotide-binding</keyword>
<evidence type="ECO:0000256" key="8">
    <source>
        <dbReference type="ARBA" id="ARBA00022842"/>
    </source>
</evidence>
<evidence type="ECO:0000256" key="5">
    <source>
        <dbReference type="ARBA" id="ARBA00022723"/>
    </source>
</evidence>
<dbReference type="NCBIfam" id="TIGR01499">
    <property type="entry name" value="folC"/>
    <property type="match status" value="1"/>
</dbReference>
<gene>
    <name evidence="13" type="ORF">INS88_03370</name>
</gene>
<feature type="domain" description="Mur ligase central" evidence="12">
    <location>
        <begin position="183"/>
        <end position="326"/>
    </location>
</feature>
<dbReference type="Pfam" id="PF08245">
    <property type="entry name" value="Mur_ligase_M"/>
    <property type="match status" value="1"/>
</dbReference>
<evidence type="ECO:0000256" key="1">
    <source>
        <dbReference type="ARBA" id="ARBA00001946"/>
    </source>
</evidence>
<dbReference type="InterPro" id="IPR018109">
    <property type="entry name" value="Folylpolyglutamate_synth_CS"/>
</dbReference>
<dbReference type="PANTHER" id="PTHR11136:SF0">
    <property type="entry name" value="DIHYDROFOLATE SYNTHETASE-RELATED"/>
    <property type="match status" value="1"/>
</dbReference>
<dbReference type="GO" id="GO:0046872">
    <property type="term" value="F:metal ion binding"/>
    <property type="evidence" value="ECO:0007669"/>
    <property type="project" value="UniProtKB-KW"/>
</dbReference>
<accession>A0A8A5U9D2</accession>
<dbReference type="EC" id="6.3.2.17" evidence="3"/>
<accession>A0A7M1QY57</accession>
<organism evidence="13 14">
    <name type="scientific">Trueperella pecoris</name>
    <dbReference type="NCBI Taxonomy" id="2733571"/>
    <lineage>
        <taxon>Bacteria</taxon>
        <taxon>Bacillati</taxon>
        <taxon>Actinomycetota</taxon>
        <taxon>Actinomycetes</taxon>
        <taxon>Actinomycetales</taxon>
        <taxon>Actinomycetaceae</taxon>
        <taxon>Trueperella</taxon>
    </lineage>
</organism>
<evidence type="ECO:0000313" key="13">
    <source>
        <dbReference type="EMBL" id="QOR46255.1"/>
    </source>
</evidence>
<dbReference type="InterPro" id="IPR036565">
    <property type="entry name" value="Mur-like_cat_sf"/>
</dbReference>
<dbReference type="GO" id="GO:0008841">
    <property type="term" value="F:dihydrofolate synthase activity"/>
    <property type="evidence" value="ECO:0007669"/>
    <property type="project" value="TreeGrafter"/>
</dbReference>
<dbReference type="InterPro" id="IPR013221">
    <property type="entry name" value="Mur_ligase_cen"/>
</dbReference>
<dbReference type="GO" id="GO:0005524">
    <property type="term" value="F:ATP binding"/>
    <property type="evidence" value="ECO:0007669"/>
    <property type="project" value="UniProtKB-KW"/>
</dbReference>
<evidence type="ECO:0000313" key="14">
    <source>
        <dbReference type="Proteomes" id="UP000595053"/>
    </source>
</evidence>
<dbReference type="PROSITE" id="PS01012">
    <property type="entry name" value="FOLYLPOLYGLU_SYNT_2"/>
    <property type="match status" value="1"/>
</dbReference>
<dbReference type="SUPFAM" id="SSF53244">
    <property type="entry name" value="MurD-like peptide ligases, peptide-binding domain"/>
    <property type="match status" value="1"/>
</dbReference>
<protein>
    <recommendedName>
        <fullName evidence="3">tetrahydrofolate synthase</fullName>
        <ecNumber evidence="3">6.3.2.17</ecNumber>
    </recommendedName>
    <alternativeName>
        <fullName evidence="9">Tetrahydrofolylpolyglutamate synthase</fullName>
    </alternativeName>
</protein>
<dbReference type="Gene3D" id="3.90.190.20">
    <property type="entry name" value="Mur ligase, C-terminal domain"/>
    <property type="match status" value="1"/>
</dbReference>
<keyword evidence="8" id="KW-0460">Magnesium</keyword>
<keyword evidence="5" id="KW-0479">Metal-binding</keyword>
<evidence type="ECO:0000256" key="6">
    <source>
        <dbReference type="ARBA" id="ARBA00022741"/>
    </source>
</evidence>
<dbReference type="AlphaFoldDB" id="A0A7M1QY57"/>
<dbReference type="FunFam" id="3.40.1190.10:FF:000011">
    <property type="entry name" value="Folylpolyglutamate synthase/dihydrofolate synthase"/>
    <property type="match status" value="1"/>
</dbReference>
<evidence type="ECO:0000256" key="10">
    <source>
        <dbReference type="ARBA" id="ARBA00047493"/>
    </source>
</evidence>
<dbReference type="GO" id="GO:0004326">
    <property type="term" value="F:tetrahydrofolylpolyglutamate synthase activity"/>
    <property type="evidence" value="ECO:0007669"/>
    <property type="project" value="UniProtKB-EC"/>
</dbReference>
<evidence type="ECO:0000256" key="9">
    <source>
        <dbReference type="ARBA" id="ARBA00030592"/>
    </source>
</evidence>
<dbReference type="EMBL" id="CP063213">
    <property type="protein sequence ID" value="QOR46255.1"/>
    <property type="molecule type" value="Genomic_DNA"/>
</dbReference>
<dbReference type="Pfam" id="PF02875">
    <property type="entry name" value="Mur_ligase_C"/>
    <property type="match status" value="1"/>
</dbReference>
<proteinExistence type="inferred from homology"/>
<dbReference type="RefSeq" id="WP_193326049.1">
    <property type="nucleotide sequence ID" value="NZ_CP053291.1"/>
</dbReference>
<dbReference type="GO" id="GO:0005737">
    <property type="term" value="C:cytoplasm"/>
    <property type="evidence" value="ECO:0007669"/>
    <property type="project" value="TreeGrafter"/>
</dbReference>
<dbReference type="SUPFAM" id="SSF53623">
    <property type="entry name" value="MurD-like peptide ligases, catalytic domain"/>
    <property type="match status" value="1"/>
</dbReference>
<comment type="catalytic activity">
    <reaction evidence="10">
        <text>(6S)-5,6,7,8-tetrahydrofolyl-(gamma-L-Glu)(n) + L-glutamate + ATP = (6S)-5,6,7,8-tetrahydrofolyl-(gamma-L-Glu)(n+1) + ADP + phosphate + H(+)</text>
        <dbReference type="Rhea" id="RHEA:10580"/>
        <dbReference type="Rhea" id="RHEA-COMP:14738"/>
        <dbReference type="Rhea" id="RHEA-COMP:14740"/>
        <dbReference type="ChEBI" id="CHEBI:15378"/>
        <dbReference type="ChEBI" id="CHEBI:29985"/>
        <dbReference type="ChEBI" id="CHEBI:30616"/>
        <dbReference type="ChEBI" id="CHEBI:43474"/>
        <dbReference type="ChEBI" id="CHEBI:141005"/>
        <dbReference type="ChEBI" id="CHEBI:456216"/>
        <dbReference type="EC" id="6.3.2.17"/>
    </reaction>
</comment>
<feature type="domain" description="Mur ligase C-terminal" evidence="11">
    <location>
        <begin position="351"/>
        <end position="465"/>
    </location>
</feature>
<keyword evidence="4" id="KW-0436">Ligase</keyword>
<dbReference type="InterPro" id="IPR036615">
    <property type="entry name" value="Mur_ligase_C_dom_sf"/>
</dbReference>
<evidence type="ECO:0000256" key="2">
    <source>
        <dbReference type="ARBA" id="ARBA00008276"/>
    </source>
</evidence>
<evidence type="ECO:0000256" key="4">
    <source>
        <dbReference type="ARBA" id="ARBA00022598"/>
    </source>
</evidence>
<evidence type="ECO:0000259" key="11">
    <source>
        <dbReference type="Pfam" id="PF02875"/>
    </source>
</evidence>
<dbReference type="InterPro" id="IPR004101">
    <property type="entry name" value="Mur_ligase_C"/>
</dbReference>
<keyword evidence="7" id="KW-0067">ATP-binding</keyword>
<keyword evidence="14" id="KW-1185">Reference proteome</keyword>
<sequence length="497" mass="53248">MNEEELEADLDLVLRSKLVVGPDPSVLDDVLNAPEPKDDTQVLAEESELDRQVAQIYAQIVARAPEHKVQPSTQRVADCLDMMGNPQKSFRAVHITGTNGKTSTARMIEALLRERGLRTGRFTSPHLNSVRERISIDGQAISPAAFIQAWEDVAPFVAWVDEKSAAEGGPRMSFFEVFTVMAFAAFADAPVDVAVVEVGMGGQWDATNVIDAEVAVLMTVARDHEKWLGHELTDIATEKLGILKPGATLVSAPQTPEVLDLVRESVVKNRATYVQYGESLEVLDREGAVGGQMLSVRTPAAVYEDVPLAMYGSYQAQNAAIAIAAVEAMFGGGAWSGDVVEHALMATNSPGRLEIVKNSPLVIIDAAHNPAGAEATVEALEEVFPGTRVLVFAAMADKDVEGILSVAEPHFHSVVITGLDSERAVPIDELADLAREVFGEDRVAVEPFLDAAIVYASDVAESVDVEEVTTPHVVVMGSIVLAANARAVMGRPKVDQA</sequence>
<comment type="cofactor">
    <cofactor evidence="1">
        <name>Mg(2+)</name>
        <dbReference type="ChEBI" id="CHEBI:18420"/>
    </cofactor>
</comment>
<comment type="similarity">
    <text evidence="2">Belongs to the folylpolyglutamate synthase family.</text>
</comment>
<evidence type="ECO:0000256" key="7">
    <source>
        <dbReference type="ARBA" id="ARBA00022840"/>
    </source>
</evidence>
<dbReference type="PANTHER" id="PTHR11136">
    <property type="entry name" value="FOLYLPOLYGLUTAMATE SYNTHASE-RELATED"/>
    <property type="match status" value="1"/>
</dbReference>
<dbReference type="Gene3D" id="3.40.1190.10">
    <property type="entry name" value="Mur-like, catalytic domain"/>
    <property type="match status" value="1"/>
</dbReference>
<evidence type="ECO:0000259" key="12">
    <source>
        <dbReference type="Pfam" id="PF08245"/>
    </source>
</evidence>